<protein>
    <submittedName>
        <fullName evidence="2">Uncharacterized protein</fullName>
    </submittedName>
</protein>
<evidence type="ECO:0000313" key="2">
    <source>
        <dbReference type="EMBL" id="BCN94042.1"/>
    </source>
</evidence>
<sequence length="56" mass="6659">MASLDMVISMFVCVVLLFLNLFPENARKFATHRGSEIIVMQYSMRYQIYYFNKKAE</sequence>
<keyword evidence="3" id="KW-1185">Reference proteome</keyword>
<evidence type="ECO:0000256" key="1">
    <source>
        <dbReference type="SAM" id="Phobius"/>
    </source>
</evidence>
<reference evidence="2" key="1">
    <citation type="journal article" date="2022" name="Arch. Microbiol.">
        <title>Thiomicrorhabdus immobilis sp. nov., a mesophilic sulfur-oxidizing bacterium isolated from sediment of a brackish lake in northern Japan.</title>
        <authorList>
            <person name="Kojima H."/>
            <person name="Mochizuki J."/>
            <person name="Kanda M."/>
            <person name="Watanabe T."/>
            <person name="Fukui M."/>
        </authorList>
    </citation>
    <scope>NUCLEOTIDE SEQUENCE</scope>
    <source>
        <strain evidence="2">Am19</strain>
    </source>
</reference>
<organism evidence="2 3">
    <name type="scientific">Thiomicrorhabdus immobilis</name>
    <dbReference type="NCBI Taxonomy" id="2791037"/>
    <lineage>
        <taxon>Bacteria</taxon>
        <taxon>Pseudomonadati</taxon>
        <taxon>Pseudomonadota</taxon>
        <taxon>Gammaproteobacteria</taxon>
        <taxon>Thiotrichales</taxon>
        <taxon>Piscirickettsiaceae</taxon>
        <taxon>Thiomicrorhabdus</taxon>
    </lineage>
</organism>
<keyword evidence="1" id="KW-1133">Transmembrane helix</keyword>
<keyword evidence="1" id="KW-0812">Transmembrane</keyword>
<name>A0ABN6CY55_9GAMM</name>
<keyword evidence="1" id="KW-0472">Membrane</keyword>
<proteinExistence type="predicted"/>
<dbReference type="Proteomes" id="UP001054820">
    <property type="component" value="Chromosome"/>
</dbReference>
<evidence type="ECO:0000313" key="3">
    <source>
        <dbReference type="Proteomes" id="UP001054820"/>
    </source>
</evidence>
<feature type="transmembrane region" description="Helical" evidence="1">
    <location>
        <begin position="6"/>
        <end position="23"/>
    </location>
</feature>
<gene>
    <name evidence="2" type="ORF">THMIRHAM_18270</name>
</gene>
<dbReference type="EMBL" id="AP024202">
    <property type="protein sequence ID" value="BCN94042.1"/>
    <property type="molecule type" value="Genomic_DNA"/>
</dbReference>
<accession>A0ABN6CY55</accession>